<dbReference type="RefSeq" id="WP_015794285.1">
    <property type="nucleotide sequence ID" value="NC_013131.1"/>
</dbReference>
<dbReference type="EMBL" id="CP001700">
    <property type="protein sequence ID" value="ACU74556.1"/>
    <property type="molecule type" value="Genomic_DNA"/>
</dbReference>
<keyword evidence="3" id="KW-1185">Reference proteome</keyword>
<name>C7QCA8_CATAD</name>
<evidence type="ECO:0000313" key="3">
    <source>
        <dbReference type="Proteomes" id="UP000000851"/>
    </source>
</evidence>
<keyword evidence="1" id="KW-0732">Signal</keyword>
<evidence type="ECO:0000256" key="1">
    <source>
        <dbReference type="SAM" id="SignalP"/>
    </source>
</evidence>
<dbReference type="KEGG" id="cai:Caci_5698"/>
<evidence type="ECO:0000313" key="2">
    <source>
        <dbReference type="EMBL" id="ACU74556.1"/>
    </source>
</evidence>
<accession>C7QCA8</accession>
<gene>
    <name evidence="2" type="ordered locus">Caci_5698</name>
</gene>
<dbReference type="AlphaFoldDB" id="C7QCA8"/>
<proteinExistence type="predicted"/>
<protein>
    <recommendedName>
        <fullName evidence="4">Secreted protein</fullName>
    </recommendedName>
</protein>
<dbReference type="InParanoid" id="C7QCA8"/>
<reference evidence="2 3" key="1">
    <citation type="journal article" date="2009" name="Stand. Genomic Sci.">
        <title>Complete genome sequence of Catenulispora acidiphila type strain (ID 139908).</title>
        <authorList>
            <person name="Copeland A."/>
            <person name="Lapidus A."/>
            <person name="Glavina Del Rio T."/>
            <person name="Nolan M."/>
            <person name="Lucas S."/>
            <person name="Chen F."/>
            <person name="Tice H."/>
            <person name="Cheng J.F."/>
            <person name="Bruce D."/>
            <person name="Goodwin L."/>
            <person name="Pitluck S."/>
            <person name="Mikhailova N."/>
            <person name="Pati A."/>
            <person name="Ivanova N."/>
            <person name="Mavromatis K."/>
            <person name="Chen A."/>
            <person name="Palaniappan K."/>
            <person name="Chain P."/>
            <person name="Land M."/>
            <person name="Hauser L."/>
            <person name="Chang Y.J."/>
            <person name="Jeffries C.D."/>
            <person name="Chertkov O."/>
            <person name="Brettin T."/>
            <person name="Detter J.C."/>
            <person name="Han C."/>
            <person name="Ali Z."/>
            <person name="Tindall B.J."/>
            <person name="Goker M."/>
            <person name="Bristow J."/>
            <person name="Eisen J.A."/>
            <person name="Markowitz V."/>
            <person name="Hugenholtz P."/>
            <person name="Kyrpides N.C."/>
            <person name="Klenk H.P."/>
        </authorList>
    </citation>
    <scope>NUCLEOTIDE SEQUENCE [LARGE SCALE GENOMIC DNA]</scope>
    <source>
        <strain evidence="3">DSM 44928 / JCM 14897 / NBRC 102108 / NRRL B-24433 / ID139908</strain>
    </source>
</reference>
<evidence type="ECO:0008006" key="4">
    <source>
        <dbReference type="Google" id="ProtNLM"/>
    </source>
</evidence>
<feature type="signal peptide" evidence="1">
    <location>
        <begin position="1"/>
        <end position="32"/>
    </location>
</feature>
<organism evidence="2 3">
    <name type="scientific">Catenulispora acidiphila (strain DSM 44928 / JCM 14897 / NBRC 102108 / NRRL B-24433 / ID139908)</name>
    <dbReference type="NCBI Taxonomy" id="479433"/>
    <lineage>
        <taxon>Bacteria</taxon>
        <taxon>Bacillati</taxon>
        <taxon>Actinomycetota</taxon>
        <taxon>Actinomycetes</taxon>
        <taxon>Catenulisporales</taxon>
        <taxon>Catenulisporaceae</taxon>
        <taxon>Catenulispora</taxon>
    </lineage>
</organism>
<feature type="chain" id="PRO_5002981541" description="Secreted protein" evidence="1">
    <location>
        <begin position="33"/>
        <end position="85"/>
    </location>
</feature>
<sequence length="85" mass="9362" precursor="true">MRAKRLRRTGIPALVSLTIAGTMALSTGTAFAGAWIDTQNYFPSKAACNSWASQQASDYGWTTWDCRFIASKADGYPWDLFAFEA</sequence>
<dbReference type="HOGENOM" id="CLU_2506645_0_0_11"/>
<dbReference type="Proteomes" id="UP000000851">
    <property type="component" value="Chromosome"/>
</dbReference>